<keyword evidence="1" id="KW-1133">Transmembrane helix</keyword>
<feature type="transmembrane region" description="Helical" evidence="1">
    <location>
        <begin position="64"/>
        <end position="83"/>
    </location>
</feature>
<proteinExistence type="predicted"/>
<evidence type="ECO:0000313" key="2">
    <source>
        <dbReference type="EMBL" id="GAA3165825.1"/>
    </source>
</evidence>
<organism evidence="2 3">
    <name type="scientific">Blastococcus jejuensis</name>
    <dbReference type="NCBI Taxonomy" id="351224"/>
    <lineage>
        <taxon>Bacteria</taxon>
        <taxon>Bacillati</taxon>
        <taxon>Actinomycetota</taxon>
        <taxon>Actinomycetes</taxon>
        <taxon>Geodermatophilales</taxon>
        <taxon>Geodermatophilaceae</taxon>
        <taxon>Blastococcus</taxon>
    </lineage>
</organism>
<keyword evidence="1" id="KW-0472">Membrane</keyword>
<keyword evidence="1" id="KW-0812">Transmembrane</keyword>
<evidence type="ECO:0000256" key="1">
    <source>
        <dbReference type="SAM" id="Phobius"/>
    </source>
</evidence>
<accession>A0ABP6P553</accession>
<sequence>MSGEGSTTANGGGAKDLSGQFARVVGVVHSFPYAVILTAGIFAVLAAFVRRVGSWELVTEGSQFLVLTVGAVLMAIGLGGPLVESRRMSRSLAGYRLDGKPLPPEASDVEFLFQVFYLCMPPAFVKRFGPPRPDGTREAVDIIYSRELDRFQRSGLTAEVGDDARHRAIMADHVRGDQEALARGFSLIVEFPTSYVDGRLSPILTYKTPFTYKNQTYVAGWYLPIELPADQRAAEVLTMRDEVGQPVLRPTLVREGQGIRVPVGAAVRADALVEASRTMPYAGPLPLPRPGP</sequence>
<dbReference type="EMBL" id="BAAAVV010000003">
    <property type="protein sequence ID" value="GAA3165825.1"/>
    <property type="molecule type" value="Genomic_DNA"/>
</dbReference>
<protein>
    <submittedName>
        <fullName evidence="2">Uncharacterized protein</fullName>
    </submittedName>
</protein>
<feature type="transmembrane region" description="Helical" evidence="1">
    <location>
        <begin position="31"/>
        <end position="52"/>
    </location>
</feature>
<keyword evidence="3" id="KW-1185">Reference proteome</keyword>
<dbReference type="Proteomes" id="UP001499924">
    <property type="component" value="Unassembled WGS sequence"/>
</dbReference>
<gene>
    <name evidence="2" type="ORF">GCM10010531_17980</name>
</gene>
<reference evidence="3" key="1">
    <citation type="journal article" date="2019" name="Int. J. Syst. Evol. Microbiol.">
        <title>The Global Catalogue of Microorganisms (GCM) 10K type strain sequencing project: providing services to taxonomists for standard genome sequencing and annotation.</title>
        <authorList>
            <consortium name="The Broad Institute Genomics Platform"/>
            <consortium name="The Broad Institute Genome Sequencing Center for Infectious Disease"/>
            <person name="Wu L."/>
            <person name="Ma J."/>
        </authorList>
    </citation>
    <scope>NUCLEOTIDE SEQUENCE [LARGE SCALE GENOMIC DNA]</scope>
    <source>
        <strain evidence="3">JCM 15614</strain>
    </source>
</reference>
<evidence type="ECO:0000313" key="3">
    <source>
        <dbReference type="Proteomes" id="UP001499924"/>
    </source>
</evidence>
<name>A0ABP6P553_9ACTN</name>
<comment type="caution">
    <text evidence="2">The sequence shown here is derived from an EMBL/GenBank/DDBJ whole genome shotgun (WGS) entry which is preliminary data.</text>
</comment>
<dbReference type="RefSeq" id="WP_344688449.1">
    <property type="nucleotide sequence ID" value="NZ_BAAAVV010000003.1"/>
</dbReference>